<proteinExistence type="predicted"/>
<name>A0A0G4F4E2_VITBC</name>
<dbReference type="EMBL" id="CDMY01000373">
    <property type="protein sequence ID" value="CEM06916.1"/>
    <property type="molecule type" value="Genomic_DNA"/>
</dbReference>
<accession>A0A0G4F4E2</accession>
<evidence type="ECO:0000313" key="1">
    <source>
        <dbReference type="EMBL" id="CEM06916.1"/>
    </source>
</evidence>
<dbReference type="AlphaFoldDB" id="A0A0G4F4E2"/>
<reference evidence="1 2" key="1">
    <citation type="submission" date="2014-11" db="EMBL/GenBank/DDBJ databases">
        <authorList>
            <person name="Zhu J."/>
            <person name="Qi W."/>
            <person name="Song R."/>
        </authorList>
    </citation>
    <scope>NUCLEOTIDE SEQUENCE [LARGE SCALE GENOMIC DNA]</scope>
</reference>
<sequence>MLTNNASMARHYAQEVKQKTDFERMETVKDLADTHATLEHVVEARFGNWGGVMALPEPEDLWPQGQLLVAFTRSLAGLANGRSLSTLVQGVLEAIQATTESHGHLQRLMVTYLRAAVLERDGASVTELEALFEKEETDRLEAHFHPNNPPMWLFPSSLFLMEAAARQEATAAAARHKRAFLHTYPKSALADRSAS</sequence>
<organism evidence="1 2">
    <name type="scientific">Vitrella brassicaformis (strain CCMP3155)</name>
    <dbReference type="NCBI Taxonomy" id="1169540"/>
    <lineage>
        <taxon>Eukaryota</taxon>
        <taxon>Sar</taxon>
        <taxon>Alveolata</taxon>
        <taxon>Colpodellida</taxon>
        <taxon>Vitrellaceae</taxon>
        <taxon>Vitrella</taxon>
    </lineage>
</organism>
<keyword evidence="2" id="KW-1185">Reference proteome</keyword>
<gene>
    <name evidence="1" type="ORF">Vbra_8814</name>
</gene>
<dbReference type="InParanoid" id="A0A0G4F4E2"/>
<evidence type="ECO:0000313" key="2">
    <source>
        <dbReference type="Proteomes" id="UP000041254"/>
    </source>
</evidence>
<dbReference type="Proteomes" id="UP000041254">
    <property type="component" value="Unassembled WGS sequence"/>
</dbReference>
<protein>
    <submittedName>
        <fullName evidence="1">Uncharacterized protein</fullName>
    </submittedName>
</protein>
<dbReference type="VEuPathDB" id="CryptoDB:Vbra_8814"/>